<organism evidence="1 2">
    <name type="scientific">Sphingobacterium humi</name>
    <dbReference type="NCBI Taxonomy" id="1796905"/>
    <lineage>
        <taxon>Bacteria</taxon>
        <taxon>Pseudomonadati</taxon>
        <taxon>Bacteroidota</taxon>
        <taxon>Sphingobacteriia</taxon>
        <taxon>Sphingobacteriales</taxon>
        <taxon>Sphingobacteriaceae</taxon>
        <taxon>Sphingobacterium</taxon>
    </lineage>
</organism>
<dbReference type="OrthoDB" id="9958287at2"/>
<evidence type="ECO:0000313" key="2">
    <source>
        <dbReference type="Proteomes" id="UP000435036"/>
    </source>
</evidence>
<keyword evidence="2" id="KW-1185">Reference proteome</keyword>
<sequence length="68" mass="8245">MKNILTFKRVLADSQAEDLTLITNLILEIEEILRRIEEVKEFTYKGYTKDELKKSTRLLKIKFEIQWR</sequence>
<name>A0A6N8L3R6_9SPHI</name>
<dbReference type="RefSeq" id="WP_160370384.1">
    <property type="nucleotide sequence ID" value="NZ_WSQA01000014.1"/>
</dbReference>
<evidence type="ECO:0000313" key="1">
    <source>
        <dbReference type="EMBL" id="MVZ63669.1"/>
    </source>
</evidence>
<dbReference type="AlphaFoldDB" id="A0A6N8L3R6"/>
<gene>
    <name evidence="1" type="ORF">GQF63_16700</name>
</gene>
<accession>A0A6N8L3R6</accession>
<proteinExistence type="predicted"/>
<protein>
    <submittedName>
        <fullName evidence="1">Uncharacterized protein</fullName>
    </submittedName>
</protein>
<reference evidence="1 2" key="1">
    <citation type="submission" date="2019-12" db="EMBL/GenBank/DDBJ databases">
        <authorList>
            <person name="Dong K."/>
        </authorList>
    </citation>
    <scope>NUCLEOTIDE SEQUENCE [LARGE SCALE GENOMIC DNA]</scope>
    <source>
        <strain evidence="1 2">JCM 31225</strain>
    </source>
</reference>
<comment type="caution">
    <text evidence="1">The sequence shown here is derived from an EMBL/GenBank/DDBJ whole genome shotgun (WGS) entry which is preliminary data.</text>
</comment>
<dbReference type="EMBL" id="WSQA01000014">
    <property type="protein sequence ID" value="MVZ63669.1"/>
    <property type="molecule type" value="Genomic_DNA"/>
</dbReference>
<dbReference type="Proteomes" id="UP000435036">
    <property type="component" value="Unassembled WGS sequence"/>
</dbReference>